<dbReference type="InterPro" id="IPR036047">
    <property type="entry name" value="F-box-like_dom_sf"/>
</dbReference>
<name>A0A7R8WBD5_9CRUS</name>
<protein>
    <submittedName>
        <fullName evidence="6">Uncharacterized protein</fullName>
    </submittedName>
</protein>
<dbReference type="SUPFAM" id="SSF81383">
    <property type="entry name" value="F-box domain"/>
    <property type="match status" value="1"/>
</dbReference>
<accession>A0A7R8WBD5</accession>
<comment type="subcellular location">
    <subcellularLocation>
        <location evidence="1">Membrane</location>
        <topology evidence="1">Single-pass membrane protein</topology>
    </subcellularLocation>
</comment>
<dbReference type="PANTHER" id="PTHR20988">
    <property type="entry name" value="TRANSMEMBRANE PROTEIN 183A-RELATED"/>
    <property type="match status" value="1"/>
</dbReference>
<evidence type="ECO:0000256" key="4">
    <source>
        <dbReference type="ARBA" id="ARBA00022989"/>
    </source>
</evidence>
<keyword evidence="3" id="KW-0812">Transmembrane</keyword>
<dbReference type="OrthoDB" id="5955317at2759"/>
<evidence type="ECO:0000256" key="1">
    <source>
        <dbReference type="ARBA" id="ARBA00004167"/>
    </source>
</evidence>
<gene>
    <name evidence="6" type="ORF">CTOB1V02_LOCUS5782</name>
</gene>
<evidence type="ECO:0000256" key="3">
    <source>
        <dbReference type="ARBA" id="ARBA00022692"/>
    </source>
</evidence>
<proteinExistence type="inferred from homology"/>
<dbReference type="EMBL" id="OB661295">
    <property type="protein sequence ID" value="CAD7227888.1"/>
    <property type="molecule type" value="Genomic_DNA"/>
</dbReference>
<organism evidence="6">
    <name type="scientific">Cyprideis torosa</name>
    <dbReference type="NCBI Taxonomy" id="163714"/>
    <lineage>
        <taxon>Eukaryota</taxon>
        <taxon>Metazoa</taxon>
        <taxon>Ecdysozoa</taxon>
        <taxon>Arthropoda</taxon>
        <taxon>Crustacea</taxon>
        <taxon>Oligostraca</taxon>
        <taxon>Ostracoda</taxon>
        <taxon>Podocopa</taxon>
        <taxon>Podocopida</taxon>
        <taxon>Cytherocopina</taxon>
        <taxon>Cytheroidea</taxon>
        <taxon>Cytherideidae</taxon>
        <taxon>Cyprideis</taxon>
    </lineage>
</organism>
<reference evidence="6" key="1">
    <citation type="submission" date="2020-11" db="EMBL/GenBank/DDBJ databases">
        <authorList>
            <person name="Tran Van P."/>
        </authorList>
    </citation>
    <scope>NUCLEOTIDE SEQUENCE</scope>
</reference>
<dbReference type="PANTHER" id="PTHR20988:SF2">
    <property type="entry name" value="TRANSMEMBRANE PROTEIN 183A-RELATED"/>
    <property type="match status" value="1"/>
</dbReference>
<evidence type="ECO:0000313" key="6">
    <source>
        <dbReference type="EMBL" id="CAD7227888.1"/>
    </source>
</evidence>
<dbReference type="AlphaFoldDB" id="A0A7R8WBD5"/>
<dbReference type="GO" id="GO:0016020">
    <property type="term" value="C:membrane"/>
    <property type="evidence" value="ECO:0007669"/>
    <property type="project" value="UniProtKB-SubCell"/>
</dbReference>
<dbReference type="GO" id="GO:0031647">
    <property type="term" value="P:regulation of protein stability"/>
    <property type="evidence" value="ECO:0007669"/>
    <property type="project" value="TreeGrafter"/>
</dbReference>
<keyword evidence="4" id="KW-1133">Transmembrane helix</keyword>
<keyword evidence="5" id="KW-0472">Membrane</keyword>
<comment type="similarity">
    <text evidence="2">Belongs to the TMEM183 family.</text>
</comment>
<evidence type="ECO:0000256" key="2">
    <source>
        <dbReference type="ARBA" id="ARBA00006744"/>
    </source>
</evidence>
<evidence type="ECO:0000256" key="5">
    <source>
        <dbReference type="ARBA" id="ARBA00023136"/>
    </source>
</evidence>
<dbReference type="InterPro" id="IPR026509">
    <property type="entry name" value="TMEM183"/>
</dbReference>
<sequence>MRDLTIYDAANATAPVGRLKKSSVGGNEKELRERAVKEETLVPDCWMDDPDLVVSPGELEEDGTAEATEGKKLKRKKTVMTTTVVVDEGITRKSYPVEVWFLIAEFIDPEDVGTFAAICGTTASIVRSTGFWINLYKRWYHEAEASARDSLPTRLRPVFMQTRMGLRARVIRSLFFLHPRFIARSMPTGDTIPLLGSLCTLMWLQKIGAKSHYYFKLERVIQGPHSSSSQRDELMLNDENNCQILEVISRQYNSLPMVMGLYLVSIKSSVSHGASPFADASISNRCTFIFSTLPQRIRNANQGCRGGRVVTLDGVITTRVHPWWLPSYPLYNQHTRKD</sequence>
<dbReference type="GO" id="GO:0019005">
    <property type="term" value="C:SCF ubiquitin ligase complex"/>
    <property type="evidence" value="ECO:0007669"/>
    <property type="project" value="TreeGrafter"/>
</dbReference>